<feature type="domain" description="VOC" evidence="1">
    <location>
        <begin position="1"/>
        <end position="110"/>
    </location>
</feature>
<evidence type="ECO:0000313" key="2">
    <source>
        <dbReference type="EMBL" id="MDC0710170.1"/>
    </source>
</evidence>
<dbReference type="PANTHER" id="PTHR36113">
    <property type="entry name" value="LYASE, PUTATIVE-RELATED-RELATED"/>
    <property type="match status" value="1"/>
</dbReference>
<dbReference type="InterPro" id="IPR051332">
    <property type="entry name" value="Fosfomycin_Res_Enzymes"/>
</dbReference>
<evidence type="ECO:0000313" key="3">
    <source>
        <dbReference type="Proteomes" id="UP001221838"/>
    </source>
</evidence>
<dbReference type="EMBL" id="JAQNDM010000002">
    <property type="protein sequence ID" value="MDC0710170.1"/>
    <property type="molecule type" value="Genomic_DNA"/>
</dbReference>
<dbReference type="InterPro" id="IPR037523">
    <property type="entry name" value="VOC_core"/>
</dbReference>
<protein>
    <submittedName>
        <fullName evidence="2">VOC family protein</fullName>
    </submittedName>
</protein>
<dbReference type="RefSeq" id="WP_272139362.1">
    <property type="nucleotide sequence ID" value="NZ_JAQNDM010000002.1"/>
</dbReference>
<dbReference type="CDD" id="cd06587">
    <property type="entry name" value="VOC"/>
    <property type="match status" value="1"/>
</dbReference>
<dbReference type="PROSITE" id="PS51819">
    <property type="entry name" value="VOC"/>
    <property type="match status" value="1"/>
</dbReference>
<reference evidence="2 3" key="1">
    <citation type="submission" date="2022-11" db="EMBL/GenBank/DDBJ databases">
        <title>Minimal conservation of predation-associated metabolite biosynthetic gene clusters underscores biosynthetic potential of Myxococcota including descriptions for ten novel species: Archangium lansinium sp. nov., Myxococcus landrumus sp. nov., Nannocystis bai.</title>
        <authorList>
            <person name="Ahearne A."/>
            <person name="Stevens C."/>
            <person name="Dowd S."/>
        </authorList>
    </citation>
    <scope>NUCLEOTIDE SEQUENCE [LARGE SCALE GENOMIC DNA]</scope>
    <source>
        <strain evidence="2 3">NCWAL01</strain>
    </source>
</reference>
<dbReference type="InterPro" id="IPR029068">
    <property type="entry name" value="Glyas_Bleomycin-R_OHBP_Dase"/>
</dbReference>
<dbReference type="Pfam" id="PF00903">
    <property type="entry name" value="Glyoxalase"/>
    <property type="match status" value="1"/>
</dbReference>
<proteinExistence type="predicted"/>
<dbReference type="PANTHER" id="PTHR36113:SF3">
    <property type="entry name" value="SLL5075 PROTEIN"/>
    <property type="match status" value="1"/>
</dbReference>
<dbReference type="SUPFAM" id="SSF54593">
    <property type="entry name" value="Glyoxalase/Bleomycin resistance protein/Dihydroxybiphenyl dioxygenase"/>
    <property type="match status" value="1"/>
</dbReference>
<accession>A0ABT5D911</accession>
<name>A0ABT5D911_9BACT</name>
<organism evidence="2 3">
    <name type="scientific">Stigmatella ashevillensis</name>
    <dbReference type="NCBI Taxonomy" id="2995309"/>
    <lineage>
        <taxon>Bacteria</taxon>
        <taxon>Pseudomonadati</taxon>
        <taxon>Myxococcota</taxon>
        <taxon>Myxococcia</taxon>
        <taxon>Myxococcales</taxon>
        <taxon>Cystobacterineae</taxon>
        <taxon>Archangiaceae</taxon>
        <taxon>Stigmatella</taxon>
    </lineage>
</organism>
<sequence>MNHLALVACDVPGMERFYRDYFGFQPGWGPGFLLDDRGFLLSIEQVEVPPEIPPWLHHGFHLASRSELLALHERMRENGVPIVDAVKEQGTTVVFFCRDPGGYLVEVRARAAP</sequence>
<dbReference type="Proteomes" id="UP001221838">
    <property type="component" value="Unassembled WGS sequence"/>
</dbReference>
<dbReference type="InterPro" id="IPR004360">
    <property type="entry name" value="Glyas_Fos-R_dOase_dom"/>
</dbReference>
<dbReference type="Gene3D" id="3.10.180.10">
    <property type="entry name" value="2,3-Dihydroxybiphenyl 1,2-Dioxygenase, domain 1"/>
    <property type="match status" value="1"/>
</dbReference>
<gene>
    <name evidence="2" type="ORF">POL68_16960</name>
</gene>
<keyword evidence="3" id="KW-1185">Reference proteome</keyword>
<evidence type="ECO:0000259" key="1">
    <source>
        <dbReference type="PROSITE" id="PS51819"/>
    </source>
</evidence>
<comment type="caution">
    <text evidence="2">The sequence shown here is derived from an EMBL/GenBank/DDBJ whole genome shotgun (WGS) entry which is preliminary data.</text>
</comment>